<evidence type="ECO:0000256" key="2">
    <source>
        <dbReference type="ARBA" id="ARBA00006683"/>
    </source>
</evidence>
<evidence type="ECO:0000259" key="8">
    <source>
        <dbReference type="Pfam" id="PF02706"/>
    </source>
</evidence>
<reference evidence="9 10" key="1">
    <citation type="submission" date="2015-09" db="EMBL/GenBank/DDBJ databases">
        <title>Draft genome sequence of Alicyclobacillus ferrooxydans DSM 22381.</title>
        <authorList>
            <person name="Hemp J."/>
        </authorList>
    </citation>
    <scope>NUCLEOTIDE SEQUENCE [LARGE SCALE GENOMIC DNA]</scope>
    <source>
        <strain evidence="9 10">TC-34</strain>
    </source>
</reference>
<dbReference type="STRING" id="471514.AN477_22700"/>
<keyword evidence="10" id="KW-1185">Reference proteome</keyword>
<keyword evidence="4 7" id="KW-0812">Transmembrane</keyword>
<comment type="caution">
    <text evidence="9">The sequence shown here is derived from an EMBL/GenBank/DDBJ whole genome shotgun (WGS) entry which is preliminary data.</text>
</comment>
<sequence length="220" mass="23865">MELREYWRIIRRSVWLVLLMPLIAGAVTYYYAHKSERPTYLATATMLTTSSASPTSGLDSTTLSAIVTSQAFDQAVVQQFPTLSLVPSEIGSLIQANSSGNLIYITSTGPNQQFAAVVANDVAQTLVDQGSVFQLPSARIINPASSTAPPTFKSSKKTIVMSSAIGLILALGIAFVREYLDMRIKTEADLSKFLNIPVLGTVAEYKIKPSRRRKSAKETG</sequence>
<comment type="subcellular location">
    <subcellularLocation>
        <location evidence="1">Cell membrane</location>
        <topology evidence="1">Multi-pass membrane protein</topology>
    </subcellularLocation>
</comment>
<protein>
    <recommendedName>
        <fullName evidence="8">Polysaccharide chain length determinant N-terminal domain-containing protein</fullName>
    </recommendedName>
</protein>
<dbReference type="PANTHER" id="PTHR32309:SF31">
    <property type="entry name" value="CAPSULAR EXOPOLYSACCHARIDE FAMILY"/>
    <property type="match status" value="1"/>
</dbReference>
<organism evidence="9 10">
    <name type="scientific">Alicyclobacillus ferrooxydans</name>
    <dbReference type="NCBI Taxonomy" id="471514"/>
    <lineage>
        <taxon>Bacteria</taxon>
        <taxon>Bacillati</taxon>
        <taxon>Bacillota</taxon>
        <taxon>Bacilli</taxon>
        <taxon>Bacillales</taxon>
        <taxon>Alicyclobacillaceae</taxon>
        <taxon>Alicyclobacillus</taxon>
    </lineage>
</organism>
<dbReference type="RefSeq" id="WP_054971461.1">
    <property type="nucleotide sequence ID" value="NZ_LJCO01000107.1"/>
</dbReference>
<evidence type="ECO:0000313" key="10">
    <source>
        <dbReference type="Proteomes" id="UP000050482"/>
    </source>
</evidence>
<dbReference type="GO" id="GO:0005886">
    <property type="term" value="C:plasma membrane"/>
    <property type="evidence" value="ECO:0007669"/>
    <property type="project" value="UniProtKB-SubCell"/>
</dbReference>
<dbReference type="EMBL" id="LJCO01000107">
    <property type="protein sequence ID" value="KPV39311.1"/>
    <property type="molecule type" value="Genomic_DNA"/>
</dbReference>
<gene>
    <name evidence="9" type="ORF">AN477_22700</name>
</gene>
<accession>A0A0P9CK60</accession>
<feature type="domain" description="Polysaccharide chain length determinant N-terminal" evidence="8">
    <location>
        <begin position="2"/>
        <end position="73"/>
    </location>
</feature>
<evidence type="ECO:0000313" key="9">
    <source>
        <dbReference type="EMBL" id="KPV39311.1"/>
    </source>
</evidence>
<evidence type="ECO:0000256" key="1">
    <source>
        <dbReference type="ARBA" id="ARBA00004651"/>
    </source>
</evidence>
<dbReference type="Proteomes" id="UP000050482">
    <property type="component" value="Unassembled WGS sequence"/>
</dbReference>
<evidence type="ECO:0000256" key="3">
    <source>
        <dbReference type="ARBA" id="ARBA00022475"/>
    </source>
</evidence>
<comment type="similarity">
    <text evidence="2">Belongs to the CpsC/CapA family.</text>
</comment>
<keyword evidence="5 7" id="KW-1133">Transmembrane helix</keyword>
<evidence type="ECO:0000256" key="7">
    <source>
        <dbReference type="SAM" id="Phobius"/>
    </source>
</evidence>
<evidence type="ECO:0000256" key="5">
    <source>
        <dbReference type="ARBA" id="ARBA00022989"/>
    </source>
</evidence>
<dbReference type="Pfam" id="PF02706">
    <property type="entry name" value="Wzz"/>
    <property type="match status" value="1"/>
</dbReference>
<name>A0A0P9CK60_9BACL</name>
<dbReference type="OrthoDB" id="2360475at2"/>
<dbReference type="PATRIC" id="fig|471514.4.peg.2071"/>
<evidence type="ECO:0000256" key="6">
    <source>
        <dbReference type="ARBA" id="ARBA00023136"/>
    </source>
</evidence>
<keyword evidence="6 7" id="KW-0472">Membrane</keyword>
<dbReference type="InterPro" id="IPR003856">
    <property type="entry name" value="LPS_length_determ_N"/>
</dbReference>
<dbReference type="PANTHER" id="PTHR32309">
    <property type="entry name" value="TYROSINE-PROTEIN KINASE"/>
    <property type="match status" value="1"/>
</dbReference>
<dbReference type="AlphaFoldDB" id="A0A0P9CK60"/>
<evidence type="ECO:0000256" key="4">
    <source>
        <dbReference type="ARBA" id="ARBA00022692"/>
    </source>
</evidence>
<feature type="transmembrane region" description="Helical" evidence="7">
    <location>
        <begin position="159"/>
        <end position="176"/>
    </location>
</feature>
<dbReference type="InterPro" id="IPR050445">
    <property type="entry name" value="Bact_polysacc_biosynth/exp"/>
</dbReference>
<keyword evidence="3" id="KW-1003">Cell membrane</keyword>
<feature type="transmembrane region" description="Helical" evidence="7">
    <location>
        <begin position="12"/>
        <end position="32"/>
    </location>
</feature>
<proteinExistence type="inferred from homology"/>